<dbReference type="PANTHER" id="PTHR10534">
    <property type="entry name" value="PYRIDOXAL KINASE"/>
    <property type="match status" value="1"/>
</dbReference>
<dbReference type="GO" id="GO:0005524">
    <property type="term" value="F:ATP binding"/>
    <property type="evidence" value="ECO:0007669"/>
    <property type="project" value="UniProtKB-KW"/>
</dbReference>
<dbReference type="InterPro" id="IPR013749">
    <property type="entry name" value="PM/HMP-P_kinase-1"/>
</dbReference>
<dbReference type="InterPro" id="IPR004625">
    <property type="entry name" value="PyrdxlKinase"/>
</dbReference>
<evidence type="ECO:0000256" key="4">
    <source>
        <dbReference type="ARBA" id="ARBA00022777"/>
    </source>
</evidence>
<organism evidence="7 8">
    <name type="scientific">Lactobacillus gigeriorum DSM 23908 = CRBIP 24.85</name>
    <dbReference type="NCBI Taxonomy" id="1423751"/>
    <lineage>
        <taxon>Bacteria</taxon>
        <taxon>Bacillati</taxon>
        <taxon>Bacillota</taxon>
        <taxon>Bacilli</taxon>
        <taxon>Lactobacillales</taxon>
        <taxon>Lactobacillaceae</taxon>
        <taxon>Lactobacillus</taxon>
    </lineage>
</organism>
<dbReference type="OrthoDB" id="9800808at2"/>
<dbReference type="GO" id="GO:0008478">
    <property type="term" value="F:pyridoxal kinase activity"/>
    <property type="evidence" value="ECO:0007669"/>
    <property type="project" value="UniProtKB-EC"/>
</dbReference>
<keyword evidence="3" id="KW-0547">Nucleotide-binding</keyword>
<protein>
    <recommendedName>
        <fullName evidence="1">pyridoxal kinase</fullName>
        <ecNumber evidence="1">2.7.1.35</ecNumber>
    </recommendedName>
</protein>
<dbReference type="SUPFAM" id="SSF53613">
    <property type="entry name" value="Ribokinase-like"/>
    <property type="match status" value="1"/>
</dbReference>
<evidence type="ECO:0000256" key="3">
    <source>
        <dbReference type="ARBA" id="ARBA00022741"/>
    </source>
</evidence>
<evidence type="ECO:0000256" key="2">
    <source>
        <dbReference type="ARBA" id="ARBA00022679"/>
    </source>
</evidence>
<reference evidence="7 8" key="1">
    <citation type="submission" date="2012-06" db="EMBL/GenBank/DDBJ databases">
        <title>Draft genome sequence of Lactobacillus gigeriorum CRBIP 24.85T, isolated from chicken crop.</title>
        <authorList>
            <person name="Cousin S."/>
            <person name="Ma L."/>
            <person name="Creno S."/>
            <person name="Clermont D."/>
            <person name="Loux V."/>
            <person name="Bizet C."/>
            <person name="Bouchier C."/>
        </authorList>
    </citation>
    <scope>NUCLEOTIDE SEQUENCE [LARGE SCALE GENOMIC DNA]</scope>
    <source>
        <strain evidence="8">CRBIP 24.85T</strain>
    </source>
</reference>
<dbReference type="PANTHER" id="PTHR10534:SF2">
    <property type="entry name" value="PYRIDOXAL KINASE"/>
    <property type="match status" value="1"/>
</dbReference>
<dbReference type="STRING" id="1423751.FC38_GL001536"/>
<feature type="domain" description="Pyridoxamine kinase/Phosphomethylpyrimidine kinase" evidence="6">
    <location>
        <begin position="71"/>
        <end position="246"/>
    </location>
</feature>
<evidence type="ECO:0000256" key="5">
    <source>
        <dbReference type="ARBA" id="ARBA00022840"/>
    </source>
</evidence>
<comment type="caution">
    <text evidence="7">The sequence shown here is derived from an EMBL/GenBank/DDBJ whole genome shotgun (WGS) entry which is preliminary data.</text>
</comment>
<keyword evidence="2" id="KW-0808">Transferase</keyword>
<dbReference type="CDD" id="cd01173">
    <property type="entry name" value="pyridoxal_pyridoxamine_kinase"/>
    <property type="match status" value="1"/>
</dbReference>
<dbReference type="Gene3D" id="3.40.1190.20">
    <property type="match status" value="1"/>
</dbReference>
<sequence>MTNILISEDISCLGQVSMTASLPVLAVFGFNPVVLPTAILSSHTGYPGNTFLDMSTQMPEMLAQWRDLQLNFDAVYLGYLGHSVLDFWLTNIAEFSKSLILLDPAMADHGKLYRGLDAVYVKKMRQLAEHADILTPNLTEARLLLDLPCEQADSIEEAKELANKLAEVFKLKQVVITGIELDELIAVVGWDHGNTWQLMRPKTGRSFFGTGDLFASCLLGELLKGMNLQTACALAADFIIEAIAKTGRQDPRLGPNANLALPWLIRRVNNERERL</sequence>
<dbReference type="GO" id="GO:0005829">
    <property type="term" value="C:cytosol"/>
    <property type="evidence" value="ECO:0007669"/>
    <property type="project" value="TreeGrafter"/>
</dbReference>
<evidence type="ECO:0000313" key="7">
    <source>
        <dbReference type="EMBL" id="CCI87731.1"/>
    </source>
</evidence>
<dbReference type="Pfam" id="PF08543">
    <property type="entry name" value="Phos_pyr_kin"/>
    <property type="match status" value="1"/>
</dbReference>
<evidence type="ECO:0000259" key="6">
    <source>
        <dbReference type="Pfam" id="PF08543"/>
    </source>
</evidence>
<dbReference type="Proteomes" id="UP000009326">
    <property type="component" value="Unassembled WGS sequence"/>
</dbReference>
<dbReference type="InterPro" id="IPR029056">
    <property type="entry name" value="Ribokinase-like"/>
</dbReference>
<proteinExistence type="predicted"/>
<dbReference type="GO" id="GO:0009443">
    <property type="term" value="P:pyridoxal 5'-phosphate salvage"/>
    <property type="evidence" value="ECO:0007669"/>
    <property type="project" value="InterPro"/>
</dbReference>
<evidence type="ECO:0000256" key="1">
    <source>
        <dbReference type="ARBA" id="ARBA00012104"/>
    </source>
</evidence>
<keyword evidence="5" id="KW-0067">ATP-binding</keyword>
<name>I7LDY5_9LACO</name>
<dbReference type="AlphaFoldDB" id="I7LDY5"/>
<accession>I7LDY5</accession>
<keyword evidence="4 7" id="KW-0418">Kinase</keyword>
<dbReference type="EMBL" id="CAKC01000090">
    <property type="protein sequence ID" value="CCI87731.1"/>
    <property type="molecule type" value="Genomic_DNA"/>
</dbReference>
<dbReference type="EC" id="2.7.1.35" evidence="1"/>
<gene>
    <name evidence="7" type="ORF">BN52_00030</name>
</gene>
<evidence type="ECO:0000313" key="8">
    <source>
        <dbReference type="Proteomes" id="UP000009326"/>
    </source>
</evidence>
<dbReference type="RefSeq" id="WP_008474038.1">
    <property type="nucleotide sequence ID" value="NZ_AYZO01000052.1"/>
</dbReference>